<dbReference type="AlphaFoldDB" id="A0AAP0L7M6"/>
<comment type="caution">
    <text evidence="1">The sequence shown here is derived from an EMBL/GenBank/DDBJ whole genome shotgun (WGS) entry which is preliminary data.</text>
</comment>
<organism evidence="1 2">
    <name type="scientific">Stephania cephalantha</name>
    <dbReference type="NCBI Taxonomy" id="152367"/>
    <lineage>
        <taxon>Eukaryota</taxon>
        <taxon>Viridiplantae</taxon>
        <taxon>Streptophyta</taxon>
        <taxon>Embryophyta</taxon>
        <taxon>Tracheophyta</taxon>
        <taxon>Spermatophyta</taxon>
        <taxon>Magnoliopsida</taxon>
        <taxon>Ranunculales</taxon>
        <taxon>Menispermaceae</taxon>
        <taxon>Menispermoideae</taxon>
        <taxon>Cissampelideae</taxon>
        <taxon>Stephania</taxon>
    </lineage>
</organism>
<accession>A0AAP0L7M6</accession>
<evidence type="ECO:0000313" key="1">
    <source>
        <dbReference type="EMBL" id="KAK9166078.1"/>
    </source>
</evidence>
<gene>
    <name evidence="1" type="ORF">Scep_001269</name>
</gene>
<dbReference type="EMBL" id="JBBNAG010000001">
    <property type="protein sequence ID" value="KAK9166078.1"/>
    <property type="molecule type" value="Genomic_DNA"/>
</dbReference>
<evidence type="ECO:0000313" key="2">
    <source>
        <dbReference type="Proteomes" id="UP001419268"/>
    </source>
</evidence>
<keyword evidence="2" id="KW-1185">Reference proteome</keyword>
<protein>
    <submittedName>
        <fullName evidence="1">Uncharacterized protein</fullName>
    </submittedName>
</protein>
<name>A0AAP0L7M6_9MAGN</name>
<reference evidence="1 2" key="1">
    <citation type="submission" date="2024-01" db="EMBL/GenBank/DDBJ databases">
        <title>Genome assemblies of Stephania.</title>
        <authorList>
            <person name="Yang L."/>
        </authorList>
    </citation>
    <scope>NUCLEOTIDE SEQUENCE [LARGE SCALE GENOMIC DNA]</scope>
    <source>
        <strain evidence="1">JXDWG</strain>
        <tissue evidence="1">Leaf</tissue>
    </source>
</reference>
<sequence length="127" mass="14358">MRESKRGKIYPYLKRLDFGVETPLKSLLTPLTSQVSTSALDSKKGRGDNLKPSLLMLAVMSNMPQDYESGSWISRVLVKRDREVARQIISKGFDLNCEPTRKKVNNGQMDNDVKRFTLEGNTISAHL</sequence>
<proteinExistence type="predicted"/>
<dbReference type="Proteomes" id="UP001419268">
    <property type="component" value="Unassembled WGS sequence"/>
</dbReference>